<dbReference type="SUPFAM" id="SSF51695">
    <property type="entry name" value="PLC-like phosphodiesterases"/>
    <property type="match status" value="1"/>
</dbReference>
<name>A0AAJ0BFU6_9PEZI</name>
<evidence type="ECO:0000313" key="2">
    <source>
        <dbReference type="Proteomes" id="UP001239445"/>
    </source>
</evidence>
<dbReference type="Gene3D" id="3.20.20.190">
    <property type="entry name" value="Phosphatidylinositol (PI) phosphodiesterase"/>
    <property type="match status" value="1"/>
</dbReference>
<keyword evidence="2" id="KW-1185">Reference proteome</keyword>
<proteinExistence type="predicted"/>
<dbReference type="Pfam" id="PF26146">
    <property type="entry name" value="PI-PLC_X"/>
    <property type="match status" value="1"/>
</dbReference>
<evidence type="ECO:0000313" key="1">
    <source>
        <dbReference type="EMBL" id="KAK1756052.1"/>
    </source>
</evidence>
<dbReference type="InterPro" id="IPR051057">
    <property type="entry name" value="PI-PLC_domain"/>
</dbReference>
<dbReference type="Proteomes" id="UP001239445">
    <property type="component" value="Unassembled WGS sequence"/>
</dbReference>
<dbReference type="PANTHER" id="PTHR13593:SF80">
    <property type="entry name" value="PLC-LIKE PHOSPHODIESTERASE"/>
    <property type="match status" value="1"/>
</dbReference>
<reference evidence="1" key="1">
    <citation type="submission" date="2023-06" db="EMBL/GenBank/DDBJ databases">
        <title>Genome-scale phylogeny and comparative genomics of the fungal order Sordariales.</title>
        <authorList>
            <consortium name="Lawrence Berkeley National Laboratory"/>
            <person name="Hensen N."/>
            <person name="Bonometti L."/>
            <person name="Westerberg I."/>
            <person name="Brannstrom I.O."/>
            <person name="Guillou S."/>
            <person name="Cros-Aarteil S."/>
            <person name="Calhoun S."/>
            <person name="Haridas S."/>
            <person name="Kuo A."/>
            <person name="Mondo S."/>
            <person name="Pangilinan J."/>
            <person name="Riley R."/>
            <person name="Labutti K."/>
            <person name="Andreopoulos B."/>
            <person name="Lipzen A."/>
            <person name="Chen C."/>
            <person name="Yanf M."/>
            <person name="Daum C."/>
            <person name="Ng V."/>
            <person name="Clum A."/>
            <person name="Steindorff A."/>
            <person name="Ohm R."/>
            <person name="Martin F."/>
            <person name="Silar P."/>
            <person name="Natvig D."/>
            <person name="Lalanne C."/>
            <person name="Gautier V."/>
            <person name="Ament-Velasquez S.L."/>
            <person name="Kruys A."/>
            <person name="Hutchinson M.I."/>
            <person name="Powell A.J."/>
            <person name="Barry K."/>
            <person name="Miller A.N."/>
            <person name="Grigoriev I.V."/>
            <person name="Debuchy R."/>
            <person name="Gladieux P."/>
            <person name="Thoren M.H."/>
            <person name="Johannesson H."/>
        </authorList>
    </citation>
    <scope>NUCLEOTIDE SEQUENCE</scope>
    <source>
        <strain evidence="1">PSN4</strain>
    </source>
</reference>
<dbReference type="EMBL" id="MU839832">
    <property type="protein sequence ID" value="KAK1756052.1"/>
    <property type="molecule type" value="Genomic_DNA"/>
</dbReference>
<organism evidence="1 2">
    <name type="scientific">Echria macrotheca</name>
    <dbReference type="NCBI Taxonomy" id="438768"/>
    <lineage>
        <taxon>Eukaryota</taxon>
        <taxon>Fungi</taxon>
        <taxon>Dikarya</taxon>
        <taxon>Ascomycota</taxon>
        <taxon>Pezizomycotina</taxon>
        <taxon>Sordariomycetes</taxon>
        <taxon>Sordariomycetidae</taxon>
        <taxon>Sordariales</taxon>
        <taxon>Schizotheciaceae</taxon>
        <taxon>Echria</taxon>
    </lineage>
</organism>
<dbReference type="InterPro" id="IPR017946">
    <property type="entry name" value="PLC-like_Pdiesterase_TIM-brl"/>
</dbReference>
<dbReference type="AlphaFoldDB" id="A0AAJ0BFU6"/>
<dbReference type="GO" id="GO:0006629">
    <property type="term" value="P:lipid metabolic process"/>
    <property type="evidence" value="ECO:0007669"/>
    <property type="project" value="InterPro"/>
</dbReference>
<sequence>MCWVIMNTYSAGSPSTALVVPVATSAATGTTTAGSTGGGGVACNNSPVLCSRTYNNITHMGAHDSAFLRDASTGNSVAGNQFFNATVALSAGIRLLQAQVHLQNNTLRLCHTSCTLLDAGPLFEWLAKIKVWMDANPNEVVTLLLVNSDSAPADQFGAAFDASGLSGYGFVPPSGGAGAGPGPAAGAMIQWPTLQNMIASSKRVVSFLAPLPSPSSAHPFLLDEFTHVFETPFDVRSLSAFTCTLDRPKSKAPSGPRSALQGGMLSLVNHFAQTVITGDITVPNVGDIATTNSPSTTIQGALGMHVAGCAGEWGGSGKPNFVLVDFWDKGPAVDTADRLNGIVPTGRKSVGTASGAAQSGGQRMKMGDFYEVFMDVSFYVRELGWYIS</sequence>
<dbReference type="PANTHER" id="PTHR13593">
    <property type="match status" value="1"/>
</dbReference>
<accession>A0AAJ0BFU6</accession>
<gene>
    <name evidence="1" type="ORF">QBC47DRAFT_422289</name>
</gene>
<dbReference type="GO" id="GO:0008081">
    <property type="term" value="F:phosphoric diester hydrolase activity"/>
    <property type="evidence" value="ECO:0007669"/>
    <property type="project" value="InterPro"/>
</dbReference>
<comment type="caution">
    <text evidence="1">The sequence shown here is derived from an EMBL/GenBank/DDBJ whole genome shotgun (WGS) entry which is preliminary data.</text>
</comment>
<protein>
    <submittedName>
        <fullName evidence="1">PLC-like phosphodiesterase</fullName>
    </submittedName>
</protein>